<dbReference type="InterPro" id="IPR010607">
    <property type="entry name" value="DUF1194"/>
</dbReference>
<evidence type="ECO:0000313" key="1">
    <source>
        <dbReference type="EMBL" id="EYD78273.1"/>
    </source>
</evidence>
<sequence>MLLALASPAGAGGCRLALVLALDVSSSVDEAEYGLQREGLARALVDPEVARLFLTGDPVALYVFEWASPSMQEALLPDWVLVETEDDLARVATTLLEHPRTGAHDRQRSTAVGAALIHAGEALGAASDCAARTVDVSGDGRSNVGFDPRYVYANYPFDGVTVNALVVSSGVQGGGHPSGDDELTLWFQSNVLRGRDAFWVLADGYEDFQRAMTAKLLRELTTPAVSGWPAEGHAG</sequence>
<keyword evidence="2" id="KW-1185">Reference proteome</keyword>
<dbReference type="STRING" id="442562.Rumeso_00102"/>
<gene>
    <name evidence="1" type="ORF">Rumeso_00102</name>
</gene>
<dbReference type="Proteomes" id="UP000019666">
    <property type="component" value="Unassembled WGS sequence"/>
</dbReference>
<proteinExistence type="predicted"/>
<dbReference type="HOGENOM" id="CLU_064451_1_1_5"/>
<dbReference type="Gene3D" id="3.40.50.410">
    <property type="entry name" value="von Willebrand factor, type A domain"/>
    <property type="match status" value="1"/>
</dbReference>
<dbReference type="AlphaFoldDB" id="A0A017HVS8"/>
<organism evidence="1 2">
    <name type="scientific">Rubellimicrobium mesophilum DSM 19309</name>
    <dbReference type="NCBI Taxonomy" id="442562"/>
    <lineage>
        <taxon>Bacteria</taxon>
        <taxon>Pseudomonadati</taxon>
        <taxon>Pseudomonadota</taxon>
        <taxon>Alphaproteobacteria</taxon>
        <taxon>Rhodobacterales</taxon>
        <taxon>Roseobacteraceae</taxon>
        <taxon>Rubellimicrobium</taxon>
    </lineage>
</organism>
<evidence type="ECO:0000313" key="2">
    <source>
        <dbReference type="Proteomes" id="UP000019666"/>
    </source>
</evidence>
<comment type="caution">
    <text evidence="1">The sequence shown here is derived from an EMBL/GenBank/DDBJ whole genome shotgun (WGS) entry which is preliminary data.</text>
</comment>
<name>A0A017HVS8_9RHOB</name>
<protein>
    <submittedName>
        <fullName evidence="1">Identified by similarity to GB.1</fullName>
    </submittedName>
</protein>
<accession>A0A017HVS8</accession>
<dbReference type="EMBL" id="AOSK01000005">
    <property type="protein sequence ID" value="EYD78273.1"/>
    <property type="molecule type" value="Genomic_DNA"/>
</dbReference>
<reference evidence="1 2" key="1">
    <citation type="submission" date="2013-02" db="EMBL/GenBank/DDBJ databases">
        <authorList>
            <person name="Fiebig A."/>
            <person name="Goeker M."/>
            <person name="Klenk H.-P.P."/>
        </authorList>
    </citation>
    <scope>NUCLEOTIDE SEQUENCE [LARGE SCALE GENOMIC DNA]</scope>
    <source>
        <strain evidence="1 2">DSM 19309</strain>
    </source>
</reference>
<dbReference type="Pfam" id="PF06707">
    <property type="entry name" value="DUF1194"/>
    <property type="match status" value="1"/>
</dbReference>
<dbReference type="InterPro" id="IPR036465">
    <property type="entry name" value="vWFA_dom_sf"/>
</dbReference>
<dbReference type="PATRIC" id="fig|442562.3.peg.103"/>
<dbReference type="SUPFAM" id="SSF53300">
    <property type="entry name" value="vWA-like"/>
    <property type="match status" value="1"/>
</dbReference>